<comment type="caution">
    <text evidence="1">The sequence shown here is derived from an EMBL/GenBank/DDBJ whole genome shotgun (WGS) entry which is preliminary data.</text>
</comment>
<evidence type="ECO:0000313" key="1">
    <source>
        <dbReference type="EMBL" id="GCA76072.1"/>
    </source>
</evidence>
<evidence type="ECO:0000313" key="2">
    <source>
        <dbReference type="Proteomes" id="UP000324917"/>
    </source>
</evidence>
<name>A0A5A5RSI5_MICAE</name>
<dbReference type="EMBL" id="BHVP01000058">
    <property type="protein sequence ID" value="GCA76072.1"/>
    <property type="molecule type" value="Genomic_DNA"/>
</dbReference>
<proteinExistence type="predicted"/>
<organism evidence="1 2">
    <name type="scientific">Microcystis aeruginosa NIES-2520</name>
    <dbReference type="NCBI Taxonomy" id="2303982"/>
    <lineage>
        <taxon>Bacteria</taxon>
        <taxon>Bacillati</taxon>
        <taxon>Cyanobacteriota</taxon>
        <taxon>Cyanophyceae</taxon>
        <taxon>Oscillatoriophycideae</taxon>
        <taxon>Chroococcales</taxon>
        <taxon>Microcystaceae</taxon>
        <taxon>Microcystis</taxon>
    </lineage>
</organism>
<sequence>MKTLNRIVKNGKIELTPDEQLPDGTQVTVIIK</sequence>
<protein>
    <submittedName>
        <fullName evidence="1">Uncharacterized protein</fullName>
    </submittedName>
</protein>
<reference evidence="1 2" key="1">
    <citation type="submission" date="2018-09" db="EMBL/GenBank/DDBJ databases">
        <title>Evolutionary history of phycoerythrin pigmentation in the water bloom-forming cyanobacterium Microcystis aeruginosa.</title>
        <authorList>
            <person name="Tanabe Y."/>
            <person name="Tanabe Y."/>
            <person name="Yamaguchi H."/>
        </authorList>
    </citation>
    <scope>NUCLEOTIDE SEQUENCE [LARGE SCALE GENOMIC DNA]</scope>
    <source>
        <strain evidence="1 2">NIES-2520</strain>
    </source>
</reference>
<gene>
    <name evidence="1" type="ORF">MiTe_02910</name>
</gene>
<accession>A0A5A5RSI5</accession>
<dbReference type="AlphaFoldDB" id="A0A5A5RSI5"/>
<dbReference type="Proteomes" id="UP000324917">
    <property type="component" value="Unassembled WGS sequence"/>
</dbReference>